<dbReference type="Proteomes" id="UP001465755">
    <property type="component" value="Unassembled WGS sequence"/>
</dbReference>
<reference evidence="1 2" key="1">
    <citation type="journal article" date="2024" name="Nat. Commun.">
        <title>Phylogenomics reveals the evolutionary origins of lichenization in chlorophyte algae.</title>
        <authorList>
            <person name="Puginier C."/>
            <person name="Libourel C."/>
            <person name="Otte J."/>
            <person name="Skaloud P."/>
            <person name="Haon M."/>
            <person name="Grisel S."/>
            <person name="Petersen M."/>
            <person name="Berrin J.G."/>
            <person name="Delaux P.M."/>
            <person name="Dal Grande F."/>
            <person name="Keller J."/>
        </authorList>
    </citation>
    <scope>NUCLEOTIDE SEQUENCE [LARGE SCALE GENOMIC DNA]</scope>
    <source>
        <strain evidence="1 2">SAG 2036</strain>
    </source>
</reference>
<name>A0AAW1NM16_9CHLO</name>
<protein>
    <submittedName>
        <fullName evidence="1">Uncharacterized protein</fullName>
    </submittedName>
</protein>
<accession>A0AAW1NM16</accession>
<gene>
    <name evidence="1" type="ORF">WJX73_007748</name>
</gene>
<keyword evidence="2" id="KW-1185">Reference proteome</keyword>
<dbReference type="EMBL" id="JALJOQ010000260">
    <property type="protein sequence ID" value="KAK9786911.1"/>
    <property type="molecule type" value="Genomic_DNA"/>
</dbReference>
<evidence type="ECO:0000313" key="1">
    <source>
        <dbReference type="EMBL" id="KAK9786911.1"/>
    </source>
</evidence>
<evidence type="ECO:0000313" key="2">
    <source>
        <dbReference type="Proteomes" id="UP001465755"/>
    </source>
</evidence>
<organism evidence="1 2">
    <name type="scientific">Symbiochloris irregularis</name>
    <dbReference type="NCBI Taxonomy" id="706552"/>
    <lineage>
        <taxon>Eukaryota</taxon>
        <taxon>Viridiplantae</taxon>
        <taxon>Chlorophyta</taxon>
        <taxon>core chlorophytes</taxon>
        <taxon>Trebouxiophyceae</taxon>
        <taxon>Trebouxiales</taxon>
        <taxon>Trebouxiaceae</taxon>
        <taxon>Symbiochloris</taxon>
    </lineage>
</organism>
<proteinExistence type="predicted"/>
<sequence length="69" mass="7973">MSPFWHLLKDILQRTSVFRSQGKADSRGPTDHNYWGSVNLQLLMLKRRKGQHDLDIDDAASESDDDEDD</sequence>
<dbReference type="AlphaFoldDB" id="A0AAW1NM16"/>
<comment type="caution">
    <text evidence="1">The sequence shown here is derived from an EMBL/GenBank/DDBJ whole genome shotgun (WGS) entry which is preliminary data.</text>
</comment>